<comment type="caution">
    <text evidence="1">The sequence shown here is derived from an EMBL/GenBank/DDBJ whole genome shotgun (WGS) entry which is preliminary data.</text>
</comment>
<protein>
    <submittedName>
        <fullName evidence="1">Uncharacterized protein</fullName>
    </submittedName>
</protein>
<dbReference type="AlphaFoldDB" id="A0A921B4N8"/>
<proteinExistence type="predicted"/>
<name>A0A921B4N8_9STAP</name>
<dbReference type="Proteomes" id="UP000763505">
    <property type="component" value="Unassembled WGS sequence"/>
</dbReference>
<evidence type="ECO:0000313" key="2">
    <source>
        <dbReference type="Proteomes" id="UP000763505"/>
    </source>
</evidence>
<reference evidence="1" key="1">
    <citation type="journal article" date="2021" name="PeerJ">
        <title>Extensive microbial diversity within the chicken gut microbiome revealed by metagenomics and culture.</title>
        <authorList>
            <person name="Gilroy R."/>
            <person name="Ravi A."/>
            <person name="Getino M."/>
            <person name="Pursley I."/>
            <person name="Horton D.L."/>
            <person name="Alikhan N.F."/>
            <person name="Baker D."/>
            <person name="Gharbi K."/>
            <person name="Hall N."/>
            <person name="Watson M."/>
            <person name="Adriaenssens E.M."/>
            <person name="Foster-Nyarko E."/>
            <person name="Jarju S."/>
            <person name="Secka A."/>
            <person name="Antonio M."/>
            <person name="Oren A."/>
            <person name="Chaudhuri R.R."/>
            <person name="La Ragione R."/>
            <person name="Hildebrand F."/>
            <person name="Pallen M.J."/>
        </authorList>
    </citation>
    <scope>NUCLEOTIDE SEQUENCE</scope>
    <source>
        <strain evidence="1">6019</strain>
    </source>
</reference>
<sequence length="53" mass="6007">MLDDVVVIEDECIGCECEETDLDTDVTTEEGLNTAEYGLNETFAFDVFEYTFL</sequence>
<dbReference type="EMBL" id="DYYI01000007">
    <property type="protein sequence ID" value="HJE18865.1"/>
    <property type="molecule type" value="Genomic_DNA"/>
</dbReference>
<gene>
    <name evidence="1" type="ORF">K8V35_00740</name>
</gene>
<organism evidence="1 2">
    <name type="scientific">Aliicoccus persicus</name>
    <dbReference type="NCBI Taxonomy" id="930138"/>
    <lineage>
        <taxon>Bacteria</taxon>
        <taxon>Bacillati</taxon>
        <taxon>Bacillota</taxon>
        <taxon>Bacilli</taxon>
        <taxon>Bacillales</taxon>
        <taxon>Staphylococcaceae</taxon>
        <taxon>Aliicoccus</taxon>
    </lineage>
</organism>
<accession>A0A921B4N8</accession>
<evidence type="ECO:0000313" key="1">
    <source>
        <dbReference type="EMBL" id="HJE18865.1"/>
    </source>
</evidence>
<reference evidence="1" key="2">
    <citation type="submission" date="2021-09" db="EMBL/GenBank/DDBJ databases">
        <authorList>
            <person name="Gilroy R."/>
        </authorList>
    </citation>
    <scope>NUCLEOTIDE SEQUENCE</scope>
    <source>
        <strain evidence="1">6019</strain>
    </source>
</reference>